<name>A0A1R2B9X8_9CILI</name>
<sequence length="126" mass="14683">MSFKKVAFLTTFETDTPDPEPQKASVYKKKKPLKVPSAAWMHMSTLSCRDFTKNTYNYRDMHFILADEGITYSLPPHLNQVYKKTDNFQKTEFRKLPLKPGKLSSDKRKVFRNMSESSMKAYTLTS</sequence>
<gene>
    <name evidence="1" type="ORF">SteCoe_27678</name>
</gene>
<dbReference type="AlphaFoldDB" id="A0A1R2B9X8"/>
<proteinExistence type="predicted"/>
<dbReference type="EMBL" id="MPUH01000810">
    <property type="protein sequence ID" value="OMJ73601.1"/>
    <property type="molecule type" value="Genomic_DNA"/>
</dbReference>
<dbReference type="OrthoDB" id="10481484at2759"/>
<evidence type="ECO:0000313" key="1">
    <source>
        <dbReference type="EMBL" id="OMJ73601.1"/>
    </source>
</evidence>
<reference evidence="1 2" key="1">
    <citation type="submission" date="2016-11" db="EMBL/GenBank/DDBJ databases">
        <title>The macronuclear genome of Stentor coeruleus: a giant cell with tiny introns.</title>
        <authorList>
            <person name="Slabodnick M."/>
            <person name="Ruby J.G."/>
            <person name="Reiff S.B."/>
            <person name="Swart E.C."/>
            <person name="Gosai S."/>
            <person name="Prabakaran S."/>
            <person name="Witkowska E."/>
            <person name="Larue G.E."/>
            <person name="Fisher S."/>
            <person name="Freeman R.M."/>
            <person name="Gunawardena J."/>
            <person name="Chu W."/>
            <person name="Stover N.A."/>
            <person name="Gregory B.D."/>
            <person name="Nowacki M."/>
            <person name="Derisi J."/>
            <person name="Roy S.W."/>
            <person name="Marshall W.F."/>
            <person name="Sood P."/>
        </authorList>
    </citation>
    <scope>NUCLEOTIDE SEQUENCE [LARGE SCALE GENOMIC DNA]</scope>
    <source>
        <strain evidence="1">WM001</strain>
    </source>
</reference>
<keyword evidence="2" id="KW-1185">Reference proteome</keyword>
<organism evidence="1 2">
    <name type="scientific">Stentor coeruleus</name>
    <dbReference type="NCBI Taxonomy" id="5963"/>
    <lineage>
        <taxon>Eukaryota</taxon>
        <taxon>Sar</taxon>
        <taxon>Alveolata</taxon>
        <taxon>Ciliophora</taxon>
        <taxon>Postciliodesmatophora</taxon>
        <taxon>Heterotrichea</taxon>
        <taxon>Heterotrichida</taxon>
        <taxon>Stentoridae</taxon>
        <taxon>Stentor</taxon>
    </lineage>
</organism>
<protein>
    <submittedName>
        <fullName evidence="1">Uncharacterized protein</fullName>
    </submittedName>
</protein>
<dbReference type="Proteomes" id="UP000187209">
    <property type="component" value="Unassembled WGS sequence"/>
</dbReference>
<accession>A0A1R2B9X8</accession>
<evidence type="ECO:0000313" key="2">
    <source>
        <dbReference type="Proteomes" id="UP000187209"/>
    </source>
</evidence>
<comment type="caution">
    <text evidence="1">The sequence shown here is derived from an EMBL/GenBank/DDBJ whole genome shotgun (WGS) entry which is preliminary data.</text>
</comment>